<dbReference type="InterPro" id="IPR043472">
    <property type="entry name" value="Macro_dom-like"/>
</dbReference>
<dbReference type="OrthoDB" id="9985428at2759"/>
<feature type="domain" description="Microbial-type PARG catalytic" evidence="1">
    <location>
        <begin position="23"/>
        <end position="102"/>
    </location>
</feature>
<dbReference type="Proteomes" id="UP000759537">
    <property type="component" value="Unassembled WGS sequence"/>
</dbReference>
<dbReference type="Gene3D" id="3.40.220.10">
    <property type="entry name" value="Leucine Aminopeptidase, subunit E, domain 1"/>
    <property type="match status" value="1"/>
</dbReference>
<proteinExistence type="predicted"/>
<sequence>MVPMRTWHMVHDISAQAPYRVHNSNIGVLSPLSRRPGSGFLSGSSTRNAVLARSTSLISSLTSTLARPFFASLRERTRLANPAVAALSTDALLYSPSVVGLRRDDADHFELTNDDFDGELDAIPADPTTKELETPPAVNAQNQRAMGEYVAPYFMNVISAAPILAGAFRSTSQTSSEFESDRLLRQTVKSRIARVLRLFAARGDTTLVLGAFGYEEGTPIAMVAQIYAELLACSPNPGDVTDGEFRNIFQKVIFAVPAKLHSSFRNTFEMRIFEDELVRSLESC</sequence>
<dbReference type="Pfam" id="PF10021">
    <property type="entry name" value="PARG_cat_microb"/>
    <property type="match status" value="1"/>
</dbReference>
<dbReference type="AlphaFoldDB" id="A0A9P5TB83"/>
<evidence type="ECO:0000313" key="3">
    <source>
        <dbReference type="Proteomes" id="UP000759537"/>
    </source>
</evidence>
<dbReference type="PANTHER" id="PTHR35596:SF1">
    <property type="entry name" value="MICROBIAL-TYPE PARG CATALYTIC DOMAIN-CONTAINING PROTEIN"/>
    <property type="match status" value="1"/>
</dbReference>
<organism evidence="2 3">
    <name type="scientific">Russula ochroleuca</name>
    <dbReference type="NCBI Taxonomy" id="152965"/>
    <lineage>
        <taxon>Eukaryota</taxon>
        <taxon>Fungi</taxon>
        <taxon>Dikarya</taxon>
        <taxon>Basidiomycota</taxon>
        <taxon>Agaricomycotina</taxon>
        <taxon>Agaricomycetes</taxon>
        <taxon>Russulales</taxon>
        <taxon>Russulaceae</taxon>
        <taxon>Russula</taxon>
    </lineage>
</organism>
<reference evidence="2" key="2">
    <citation type="journal article" date="2020" name="Nat. Commun.">
        <title>Large-scale genome sequencing of mycorrhizal fungi provides insights into the early evolution of symbiotic traits.</title>
        <authorList>
            <person name="Miyauchi S."/>
            <person name="Kiss E."/>
            <person name="Kuo A."/>
            <person name="Drula E."/>
            <person name="Kohler A."/>
            <person name="Sanchez-Garcia M."/>
            <person name="Morin E."/>
            <person name="Andreopoulos B."/>
            <person name="Barry K.W."/>
            <person name="Bonito G."/>
            <person name="Buee M."/>
            <person name="Carver A."/>
            <person name="Chen C."/>
            <person name="Cichocki N."/>
            <person name="Clum A."/>
            <person name="Culley D."/>
            <person name="Crous P.W."/>
            <person name="Fauchery L."/>
            <person name="Girlanda M."/>
            <person name="Hayes R.D."/>
            <person name="Keri Z."/>
            <person name="LaButti K."/>
            <person name="Lipzen A."/>
            <person name="Lombard V."/>
            <person name="Magnuson J."/>
            <person name="Maillard F."/>
            <person name="Murat C."/>
            <person name="Nolan M."/>
            <person name="Ohm R.A."/>
            <person name="Pangilinan J."/>
            <person name="Pereira M.F."/>
            <person name="Perotto S."/>
            <person name="Peter M."/>
            <person name="Pfister S."/>
            <person name="Riley R."/>
            <person name="Sitrit Y."/>
            <person name="Stielow J.B."/>
            <person name="Szollosi G."/>
            <person name="Zifcakova L."/>
            <person name="Stursova M."/>
            <person name="Spatafora J.W."/>
            <person name="Tedersoo L."/>
            <person name="Vaario L.M."/>
            <person name="Yamada A."/>
            <person name="Yan M."/>
            <person name="Wang P."/>
            <person name="Xu J."/>
            <person name="Bruns T."/>
            <person name="Baldrian P."/>
            <person name="Vilgalys R."/>
            <person name="Dunand C."/>
            <person name="Henrissat B."/>
            <person name="Grigoriev I.V."/>
            <person name="Hibbett D."/>
            <person name="Nagy L.G."/>
            <person name="Martin F.M."/>
        </authorList>
    </citation>
    <scope>NUCLEOTIDE SEQUENCE</scope>
    <source>
        <strain evidence="2">Prilba</strain>
    </source>
</reference>
<dbReference type="InterPro" id="IPR019261">
    <property type="entry name" value="PARG_cat_microbial"/>
</dbReference>
<name>A0A9P5TB83_9AGAM</name>
<protein>
    <recommendedName>
        <fullName evidence="1">Microbial-type PARG catalytic domain-containing protein</fullName>
    </recommendedName>
</protein>
<comment type="caution">
    <text evidence="2">The sequence shown here is derived from an EMBL/GenBank/DDBJ whole genome shotgun (WGS) entry which is preliminary data.</text>
</comment>
<evidence type="ECO:0000313" key="2">
    <source>
        <dbReference type="EMBL" id="KAF8483349.1"/>
    </source>
</evidence>
<keyword evidence="3" id="KW-1185">Reference proteome</keyword>
<dbReference type="EMBL" id="WHVB01000004">
    <property type="protein sequence ID" value="KAF8483349.1"/>
    <property type="molecule type" value="Genomic_DNA"/>
</dbReference>
<dbReference type="InterPro" id="IPR012664">
    <property type="entry name" value="CHP02452"/>
</dbReference>
<dbReference type="PANTHER" id="PTHR35596">
    <property type="entry name" value="DUF2263 DOMAIN-CONTAINING PROTEIN"/>
    <property type="match status" value="1"/>
</dbReference>
<reference evidence="2" key="1">
    <citation type="submission" date="2019-10" db="EMBL/GenBank/DDBJ databases">
        <authorList>
            <consortium name="DOE Joint Genome Institute"/>
            <person name="Kuo A."/>
            <person name="Miyauchi S."/>
            <person name="Kiss E."/>
            <person name="Drula E."/>
            <person name="Kohler A."/>
            <person name="Sanchez-Garcia M."/>
            <person name="Andreopoulos B."/>
            <person name="Barry K.W."/>
            <person name="Bonito G."/>
            <person name="Buee M."/>
            <person name="Carver A."/>
            <person name="Chen C."/>
            <person name="Cichocki N."/>
            <person name="Clum A."/>
            <person name="Culley D."/>
            <person name="Crous P.W."/>
            <person name="Fauchery L."/>
            <person name="Girlanda M."/>
            <person name="Hayes R."/>
            <person name="Keri Z."/>
            <person name="LaButti K."/>
            <person name="Lipzen A."/>
            <person name="Lombard V."/>
            <person name="Magnuson J."/>
            <person name="Maillard F."/>
            <person name="Morin E."/>
            <person name="Murat C."/>
            <person name="Nolan M."/>
            <person name="Ohm R."/>
            <person name="Pangilinan J."/>
            <person name="Pereira M."/>
            <person name="Perotto S."/>
            <person name="Peter M."/>
            <person name="Riley R."/>
            <person name="Sitrit Y."/>
            <person name="Stielow B."/>
            <person name="Szollosi G."/>
            <person name="Zifcakova L."/>
            <person name="Stursova M."/>
            <person name="Spatafora J.W."/>
            <person name="Tedersoo L."/>
            <person name="Vaario L.-M."/>
            <person name="Yamada A."/>
            <person name="Yan M."/>
            <person name="Wang P."/>
            <person name="Xu J."/>
            <person name="Bruns T."/>
            <person name="Baldrian P."/>
            <person name="Vilgalys R."/>
            <person name="Henrissat B."/>
            <person name="Grigoriev I.V."/>
            <person name="Hibbett D."/>
            <person name="Nagy L.G."/>
            <person name="Martin F.M."/>
        </authorList>
    </citation>
    <scope>NUCLEOTIDE SEQUENCE</scope>
    <source>
        <strain evidence="2">Prilba</strain>
    </source>
</reference>
<gene>
    <name evidence="2" type="ORF">DFH94DRAFT_721101</name>
</gene>
<accession>A0A9P5TB83</accession>
<evidence type="ECO:0000259" key="1">
    <source>
        <dbReference type="Pfam" id="PF10021"/>
    </source>
</evidence>
<dbReference type="PIRSF" id="PIRSF014899">
    <property type="entry name" value="UCP014899"/>
    <property type="match status" value="1"/>
</dbReference>